<keyword evidence="5" id="KW-1185">Reference proteome</keyword>
<name>A0A1Q4H9T6_9MYCO</name>
<gene>
    <name evidence="2" type="ORF">BV510_02355</name>
    <name evidence="3" type="ORF">CRI78_19565</name>
</gene>
<dbReference type="Proteomes" id="UP000191039">
    <property type="component" value="Unassembled WGS sequence"/>
</dbReference>
<feature type="chain" id="PRO_5011899049" evidence="1">
    <location>
        <begin position="25"/>
        <end position="101"/>
    </location>
</feature>
<dbReference type="Proteomes" id="UP000220340">
    <property type="component" value="Unassembled WGS sequence"/>
</dbReference>
<comment type="caution">
    <text evidence="3">The sequence shown here is derived from an EMBL/GenBank/DDBJ whole genome shotgun (WGS) entry which is preliminary data.</text>
</comment>
<dbReference type="EMBL" id="PDCR01000026">
    <property type="protein sequence ID" value="PEG52833.1"/>
    <property type="molecule type" value="Genomic_DNA"/>
</dbReference>
<sequence length="101" mass="11022">MRPIIVVAGLLTAALVVSPPWAWAEQTAAETIASWQAQGYTVNLDRIGSAPLDRCVVTGVRNPQRVTRWIRVEDDGWNGHDSELVEVVVSRSVSVSLDCAH</sequence>
<reference evidence="2 4" key="1">
    <citation type="submission" date="2016-09" db="EMBL/GenBank/DDBJ databases">
        <title>genome sequences of unsequenced Mycobacteria.</title>
        <authorList>
            <person name="Greninger A.L."/>
            <person name="Jerome K.R."/>
            <person name="Mcnair B."/>
            <person name="Wallis C."/>
            <person name="Fang F."/>
        </authorList>
    </citation>
    <scope>NUCLEOTIDE SEQUENCE [LARGE SCALE GENOMIC DNA]</scope>
    <source>
        <strain evidence="2 4">BM1</strain>
    </source>
</reference>
<dbReference type="AlphaFoldDB" id="A0A1Q4H9T6"/>
<accession>A0A1Q4H9T6</accession>
<protein>
    <submittedName>
        <fullName evidence="3">Uncharacterized protein</fullName>
    </submittedName>
</protein>
<proteinExistence type="predicted"/>
<dbReference type="RefSeq" id="WP_073858025.1">
    <property type="nucleotide sequence ID" value="NZ_BAAATC010000004.1"/>
</dbReference>
<evidence type="ECO:0000313" key="2">
    <source>
        <dbReference type="EMBL" id="OPE55975.1"/>
    </source>
</evidence>
<feature type="signal peptide" evidence="1">
    <location>
        <begin position="1"/>
        <end position="24"/>
    </location>
</feature>
<keyword evidence="1" id="KW-0732">Signal</keyword>
<reference evidence="3 5" key="2">
    <citation type="submission" date="2017-10" db="EMBL/GenBank/DDBJ databases">
        <title>The new phylogeny of genus Mycobacterium.</title>
        <authorList>
            <person name="Tortoli E."/>
            <person name="Trovato A."/>
            <person name="Cirillo D.M."/>
        </authorList>
    </citation>
    <scope>NUCLEOTIDE SEQUENCE [LARGE SCALE GENOMIC DNA]</scope>
    <source>
        <strain evidence="3 5">IP141170001</strain>
    </source>
</reference>
<dbReference type="EMBL" id="MIJD01000012">
    <property type="protein sequence ID" value="OPE55975.1"/>
    <property type="molecule type" value="Genomic_DNA"/>
</dbReference>
<evidence type="ECO:0000256" key="1">
    <source>
        <dbReference type="SAM" id="SignalP"/>
    </source>
</evidence>
<evidence type="ECO:0000313" key="3">
    <source>
        <dbReference type="EMBL" id="PEG52833.1"/>
    </source>
</evidence>
<evidence type="ECO:0000313" key="5">
    <source>
        <dbReference type="Proteomes" id="UP000220340"/>
    </source>
</evidence>
<evidence type="ECO:0000313" key="4">
    <source>
        <dbReference type="Proteomes" id="UP000191039"/>
    </source>
</evidence>
<dbReference type="OrthoDB" id="4762505at2"/>
<organism evidence="3 5">
    <name type="scientific">Mycolicibacterium diernhoferi</name>
    <dbReference type="NCBI Taxonomy" id="1801"/>
    <lineage>
        <taxon>Bacteria</taxon>
        <taxon>Bacillati</taxon>
        <taxon>Actinomycetota</taxon>
        <taxon>Actinomycetes</taxon>
        <taxon>Mycobacteriales</taxon>
        <taxon>Mycobacteriaceae</taxon>
        <taxon>Mycolicibacterium</taxon>
    </lineage>
</organism>